<name>A0A563EHB0_9PSEU</name>
<gene>
    <name evidence="2" type="ORF">FKR81_37825</name>
</gene>
<feature type="transmembrane region" description="Helical" evidence="1">
    <location>
        <begin position="21"/>
        <end position="44"/>
    </location>
</feature>
<keyword evidence="1" id="KW-0472">Membrane</keyword>
<feature type="transmembrane region" description="Helical" evidence="1">
    <location>
        <begin position="141"/>
        <end position="162"/>
    </location>
</feature>
<keyword evidence="1" id="KW-0812">Transmembrane</keyword>
<dbReference type="InterPro" id="IPR010390">
    <property type="entry name" value="ABC-2_transporter-like"/>
</dbReference>
<dbReference type="EMBL" id="VOBR01000037">
    <property type="protein sequence ID" value="TWP45982.1"/>
    <property type="molecule type" value="Genomic_DNA"/>
</dbReference>
<accession>A0A563EHB0</accession>
<feature type="transmembrane region" description="Helical" evidence="1">
    <location>
        <begin position="56"/>
        <end position="76"/>
    </location>
</feature>
<dbReference type="AlphaFoldDB" id="A0A563EHB0"/>
<proteinExistence type="predicted"/>
<reference evidence="2 3" key="1">
    <citation type="submission" date="2019-07" db="EMBL/GenBank/DDBJ databases">
        <title>Lentzea xizangensis sp. nov., isolated from Qinghai-Tibetan Plateau Soils.</title>
        <authorList>
            <person name="Huang J."/>
        </authorList>
    </citation>
    <scope>NUCLEOTIDE SEQUENCE [LARGE SCALE GENOMIC DNA]</scope>
    <source>
        <strain evidence="2 3">FXJ1.1311</strain>
    </source>
</reference>
<keyword evidence="1" id="KW-1133">Transmembrane helix</keyword>
<organism evidence="2 3">
    <name type="scientific">Lentzea tibetensis</name>
    <dbReference type="NCBI Taxonomy" id="2591470"/>
    <lineage>
        <taxon>Bacteria</taxon>
        <taxon>Bacillati</taxon>
        <taxon>Actinomycetota</taxon>
        <taxon>Actinomycetes</taxon>
        <taxon>Pseudonocardiales</taxon>
        <taxon>Pseudonocardiaceae</taxon>
        <taxon>Lentzea</taxon>
    </lineage>
</organism>
<evidence type="ECO:0000313" key="2">
    <source>
        <dbReference type="EMBL" id="TWP45982.1"/>
    </source>
</evidence>
<sequence length="260" mass="28709">MRVHADLIIAGFRRYSTYRQAMLAGATTNIVFGLLRIAILTAALKAANGTIADYDLAAANSYVWLGQGLLGLVGLWGQFDLANRIRTGDVVVDLYRPWDLHAAQLAEDVGRAGYSLLTRFLPPVVFGAILFPFQWTEPRRWPLFLLSTALALVTSFGMRFLLNLSTFWLLDNRGVIALYGVVSGMLAGLVVPLRFYPDWAVAALWWTPFPAVLQGPIDVFLGHGDAWLTLAHQAFWAVALYAIGHLVLRRAVRKVVIQGG</sequence>
<feature type="transmembrane region" description="Helical" evidence="1">
    <location>
        <begin position="174"/>
        <end position="196"/>
    </location>
</feature>
<protein>
    <submittedName>
        <fullName evidence="2">ABC transporter permease</fullName>
    </submittedName>
</protein>
<comment type="caution">
    <text evidence="2">The sequence shown here is derived from an EMBL/GenBank/DDBJ whole genome shotgun (WGS) entry which is preliminary data.</text>
</comment>
<dbReference type="OrthoDB" id="62003at2"/>
<dbReference type="RefSeq" id="WP_146359193.1">
    <property type="nucleotide sequence ID" value="NZ_VOBR01000037.1"/>
</dbReference>
<feature type="transmembrane region" description="Helical" evidence="1">
    <location>
        <begin position="226"/>
        <end position="248"/>
    </location>
</feature>
<feature type="transmembrane region" description="Helical" evidence="1">
    <location>
        <begin position="116"/>
        <end position="135"/>
    </location>
</feature>
<dbReference type="Pfam" id="PF06182">
    <property type="entry name" value="ABC2_membrane_6"/>
    <property type="match status" value="1"/>
</dbReference>
<evidence type="ECO:0000256" key="1">
    <source>
        <dbReference type="SAM" id="Phobius"/>
    </source>
</evidence>
<evidence type="ECO:0000313" key="3">
    <source>
        <dbReference type="Proteomes" id="UP000316639"/>
    </source>
</evidence>
<dbReference type="PANTHER" id="PTHR36832:SF2">
    <property type="entry name" value="INTEGRAL MEMBRANE PROTEIN"/>
    <property type="match status" value="1"/>
</dbReference>
<dbReference type="Proteomes" id="UP000316639">
    <property type="component" value="Unassembled WGS sequence"/>
</dbReference>
<keyword evidence="3" id="KW-1185">Reference proteome</keyword>
<dbReference type="PANTHER" id="PTHR36832">
    <property type="entry name" value="SLR1174 PROTEIN-RELATED"/>
    <property type="match status" value="1"/>
</dbReference>